<comment type="caution">
    <text evidence="1">The sequence shown here is derived from an EMBL/GenBank/DDBJ whole genome shotgun (WGS) entry which is preliminary data.</text>
</comment>
<protein>
    <submittedName>
        <fullName evidence="1">Uncharacterized protein</fullName>
    </submittedName>
</protein>
<dbReference type="AlphaFoldDB" id="A0A4R6SSP0"/>
<dbReference type="Proteomes" id="UP000295620">
    <property type="component" value="Unassembled WGS sequence"/>
</dbReference>
<keyword evidence="2" id="KW-1185">Reference proteome</keyword>
<dbReference type="PROSITE" id="PS51257">
    <property type="entry name" value="PROKAR_LIPOPROTEIN"/>
    <property type="match status" value="1"/>
</dbReference>
<dbReference type="OrthoDB" id="742084at2"/>
<gene>
    <name evidence="1" type="ORF">ATK78_2826</name>
</gene>
<reference evidence="1 2" key="1">
    <citation type="submission" date="2019-03" db="EMBL/GenBank/DDBJ databases">
        <title>Genomic Encyclopedia of Archaeal and Bacterial Type Strains, Phase II (KMG-II): from individual species to whole genera.</title>
        <authorList>
            <person name="Goeker M."/>
        </authorList>
    </citation>
    <scope>NUCLEOTIDE SEQUENCE [LARGE SCALE GENOMIC DNA]</scope>
    <source>
        <strain evidence="1 2">DSM 19035</strain>
    </source>
</reference>
<evidence type="ECO:0000313" key="1">
    <source>
        <dbReference type="EMBL" id="TDQ08317.1"/>
    </source>
</evidence>
<name>A0A4R6SSP0_9SPHI</name>
<accession>A0A4R6SSP0</accession>
<proteinExistence type="predicted"/>
<sequence length="434" mass="49820">MKNKLLWLVLLVFVAGCGKEDTDEYLLSLDKEKLVESLNYDKIFFYKFAKIALRSSAVRDTTLPEYQLFANRTRNVVNSFSKATTSGDQDISVTDAILMYKDYRAVSKLVKETDEDIFPTVVEAINMNYADKASPVVYLMGESKLYNENVEHAILSMIVLGTKDLGKDFALYECSKTNPEKLKDSEEKTLLEFIRGVLFFSHKLHYLSEDGISRNITWLDKHADIPLPYTKAFFGWRNFNDEQTRTAFLSMNYLFRGFDRLMMERDIDQERALKDFELFLGKANELGIENETVWAIESFLYLKKGKPEKALPALRKLKASPLCSEAERKSIQESIDYIESRDDDAALNAAYDKFFIAKIVAKYTFSVLAKINWEQVMTEKKVPHTAELFTTIDRFQKMSEAVSGYMSPAIVETGKKSLIEKSTNVMDKAKGLFK</sequence>
<organism evidence="1 2">
    <name type="scientific">Pedobacter metabolipauper</name>
    <dbReference type="NCBI Taxonomy" id="425513"/>
    <lineage>
        <taxon>Bacteria</taxon>
        <taxon>Pseudomonadati</taxon>
        <taxon>Bacteroidota</taxon>
        <taxon>Sphingobacteriia</taxon>
        <taxon>Sphingobacteriales</taxon>
        <taxon>Sphingobacteriaceae</taxon>
        <taxon>Pedobacter</taxon>
    </lineage>
</organism>
<dbReference type="EMBL" id="SNYC01000005">
    <property type="protein sequence ID" value="TDQ08317.1"/>
    <property type="molecule type" value="Genomic_DNA"/>
</dbReference>
<dbReference type="RefSeq" id="WP_133576700.1">
    <property type="nucleotide sequence ID" value="NZ_SNYC01000005.1"/>
</dbReference>
<evidence type="ECO:0000313" key="2">
    <source>
        <dbReference type="Proteomes" id="UP000295620"/>
    </source>
</evidence>